<dbReference type="AlphaFoldDB" id="A0A1F8F7Q1"/>
<gene>
    <name evidence="4" type="ORF">A3J46_03040</name>
</gene>
<dbReference type="EMBL" id="MGJP01000058">
    <property type="protein sequence ID" value="OGN08648.1"/>
    <property type="molecule type" value="Genomic_DNA"/>
</dbReference>
<keyword evidence="3" id="KW-0378">Hydrolase</keyword>
<sequence>MNISKNNQIYLLLILMAVLSISNYSSNSKIKKEIIAIKEELDLKYGKLYEGLDSKIESSENKILKLKEEGFIEKEEFSDIAKKIRLATVLISNSEEIDKFSISGNILLIKEGIPFEGVGTGFFINQEGYIATAKHVIDTIGNKEIFIKTFNNKKYRANFVKADQNSDTAILKTHDKSPAYVQLGYYDNLGVGEEIGFIGFSLNTGIASQLIHRGVVSAKGTDNNGSKIFTINAFVNRGNSGGPVFSAKTGRVLGIISARQRDISSEKFISLPPNYQSGLILGNIDPLKLNIQLYNETLKIVGDVSQVGIGIVYSADELREIMK</sequence>
<dbReference type="Proteomes" id="UP000177167">
    <property type="component" value="Unassembled WGS sequence"/>
</dbReference>
<comment type="caution">
    <text evidence="4">The sequence shown here is derived from an EMBL/GenBank/DDBJ whole genome shotgun (WGS) entry which is preliminary data.</text>
</comment>
<dbReference type="SUPFAM" id="SSF50494">
    <property type="entry name" value="Trypsin-like serine proteases"/>
    <property type="match status" value="1"/>
</dbReference>
<dbReference type="PANTHER" id="PTHR43343">
    <property type="entry name" value="PEPTIDASE S12"/>
    <property type="match status" value="1"/>
</dbReference>
<comment type="similarity">
    <text evidence="1">Belongs to the peptidase S1C family.</text>
</comment>
<dbReference type="PRINTS" id="PR00834">
    <property type="entry name" value="PROTEASES2C"/>
</dbReference>
<dbReference type="InterPro" id="IPR043504">
    <property type="entry name" value="Peptidase_S1_PA_chymotrypsin"/>
</dbReference>
<evidence type="ECO:0000256" key="3">
    <source>
        <dbReference type="ARBA" id="ARBA00022801"/>
    </source>
</evidence>
<dbReference type="Gene3D" id="2.40.10.10">
    <property type="entry name" value="Trypsin-like serine proteases"/>
    <property type="match status" value="2"/>
</dbReference>
<dbReference type="PANTHER" id="PTHR43343:SF3">
    <property type="entry name" value="PROTEASE DO-LIKE 8, CHLOROPLASTIC"/>
    <property type="match status" value="1"/>
</dbReference>
<protein>
    <recommendedName>
        <fullName evidence="6">Serine protease</fullName>
    </recommendedName>
</protein>
<dbReference type="InterPro" id="IPR051201">
    <property type="entry name" value="Chloro_Bact_Ser_Proteases"/>
</dbReference>
<keyword evidence="2" id="KW-0645">Protease</keyword>
<evidence type="ECO:0008006" key="6">
    <source>
        <dbReference type="Google" id="ProtNLM"/>
    </source>
</evidence>
<dbReference type="GO" id="GO:0006508">
    <property type="term" value="P:proteolysis"/>
    <property type="evidence" value="ECO:0007669"/>
    <property type="project" value="UniProtKB-KW"/>
</dbReference>
<evidence type="ECO:0000313" key="4">
    <source>
        <dbReference type="EMBL" id="OGN08648.1"/>
    </source>
</evidence>
<dbReference type="InterPro" id="IPR009003">
    <property type="entry name" value="Peptidase_S1_PA"/>
</dbReference>
<name>A0A1F8F7Q1_9BACT</name>
<organism evidence="4 5">
    <name type="scientific">Candidatus Yanofskybacteria bacterium RIFCSPHIGHO2_02_FULL_41_11</name>
    <dbReference type="NCBI Taxonomy" id="1802675"/>
    <lineage>
        <taxon>Bacteria</taxon>
        <taxon>Candidatus Yanofskyibacteriota</taxon>
    </lineage>
</organism>
<evidence type="ECO:0000256" key="1">
    <source>
        <dbReference type="ARBA" id="ARBA00010541"/>
    </source>
</evidence>
<reference evidence="4 5" key="1">
    <citation type="journal article" date="2016" name="Nat. Commun.">
        <title>Thousands of microbial genomes shed light on interconnected biogeochemical processes in an aquifer system.</title>
        <authorList>
            <person name="Anantharaman K."/>
            <person name="Brown C.T."/>
            <person name="Hug L.A."/>
            <person name="Sharon I."/>
            <person name="Castelle C.J."/>
            <person name="Probst A.J."/>
            <person name="Thomas B.C."/>
            <person name="Singh A."/>
            <person name="Wilkins M.J."/>
            <person name="Karaoz U."/>
            <person name="Brodie E.L."/>
            <person name="Williams K.H."/>
            <person name="Hubbard S.S."/>
            <person name="Banfield J.F."/>
        </authorList>
    </citation>
    <scope>NUCLEOTIDE SEQUENCE [LARGE SCALE GENOMIC DNA]</scope>
</reference>
<proteinExistence type="inferred from homology"/>
<dbReference type="InterPro" id="IPR001940">
    <property type="entry name" value="Peptidase_S1C"/>
</dbReference>
<evidence type="ECO:0000313" key="5">
    <source>
        <dbReference type="Proteomes" id="UP000177167"/>
    </source>
</evidence>
<dbReference type="Pfam" id="PF13365">
    <property type="entry name" value="Trypsin_2"/>
    <property type="match status" value="1"/>
</dbReference>
<dbReference type="GO" id="GO:0004252">
    <property type="term" value="F:serine-type endopeptidase activity"/>
    <property type="evidence" value="ECO:0007669"/>
    <property type="project" value="InterPro"/>
</dbReference>
<accession>A0A1F8F7Q1</accession>
<evidence type="ECO:0000256" key="2">
    <source>
        <dbReference type="ARBA" id="ARBA00022670"/>
    </source>
</evidence>